<dbReference type="InterPro" id="IPR017476">
    <property type="entry name" value="UDP-Glc/GDP-Man"/>
</dbReference>
<dbReference type="SMART" id="SM00984">
    <property type="entry name" value="UDPG_MGDP_dh_C"/>
    <property type="match status" value="1"/>
</dbReference>
<evidence type="ECO:0000256" key="2">
    <source>
        <dbReference type="ARBA" id="ARBA00023002"/>
    </source>
</evidence>
<dbReference type="PIRSF" id="PIRSF500136">
    <property type="entry name" value="UDP_ManNAc_DH"/>
    <property type="match status" value="1"/>
</dbReference>
<dbReference type="GO" id="GO:0016628">
    <property type="term" value="F:oxidoreductase activity, acting on the CH-CH group of donors, NAD or NADP as acceptor"/>
    <property type="evidence" value="ECO:0007669"/>
    <property type="project" value="InterPro"/>
</dbReference>
<dbReference type="Pfam" id="PF03720">
    <property type="entry name" value="UDPG_MGDP_dh_C"/>
    <property type="match status" value="1"/>
</dbReference>
<dbReference type="Proteomes" id="UP000430120">
    <property type="component" value="Unassembled WGS sequence"/>
</dbReference>
<keyword evidence="2" id="KW-0560">Oxidoreductase</keyword>
<keyword evidence="7" id="KW-1185">Reference proteome</keyword>
<feature type="domain" description="UDP-glucose/GDP-mannose dehydrogenase C-terminal" evidence="5">
    <location>
        <begin position="313"/>
        <end position="414"/>
    </location>
</feature>
<dbReference type="SUPFAM" id="SSF51735">
    <property type="entry name" value="NAD(P)-binding Rossmann-fold domains"/>
    <property type="match status" value="1"/>
</dbReference>
<evidence type="ECO:0000313" key="6">
    <source>
        <dbReference type="EMBL" id="KAB0585096.1"/>
    </source>
</evidence>
<dbReference type="InterPro" id="IPR028359">
    <property type="entry name" value="UDP_ManNAc/GlcNAc_DH"/>
</dbReference>
<evidence type="ECO:0000256" key="3">
    <source>
        <dbReference type="ARBA" id="ARBA00023027"/>
    </source>
</evidence>
<gene>
    <name evidence="6" type="ORF">F7Q92_00990</name>
</gene>
<dbReference type="SUPFAM" id="SSF48179">
    <property type="entry name" value="6-phosphogluconate dehydrogenase C-terminal domain-like"/>
    <property type="match status" value="1"/>
</dbReference>
<dbReference type="GO" id="GO:0000271">
    <property type="term" value="P:polysaccharide biosynthetic process"/>
    <property type="evidence" value="ECO:0007669"/>
    <property type="project" value="InterPro"/>
</dbReference>
<dbReference type="InterPro" id="IPR036291">
    <property type="entry name" value="NAD(P)-bd_dom_sf"/>
</dbReference>
<evidence type="ECO:0000313" key="7">
    <source>
        <dbReference type="Proteomes" id="UP000430120"/>
    </source>
</evidence>
<comment type="similarity">
    <text evidence="1 4">Belongs to the UDP-glucose/GDP-mannose dehydrogenase family.</text>
</comment>
<dbReference type="NCBIfam" id="TIGR03026">
    <property type="entry name" value="NDP-sugDHase"/>
    <property type="match status" value="1"/>
</dbReference>
<dbReference type="Gene3D" id="3.40.50.720">
    <property type="entry name" value="NAD(P)-binding Rossmann-like Domain"/>
    <property type="match status" value="2"/>
</dbReference>
<dbReference type="InterPro" id="IPR001732">
    <property type="entry name" value="UDP-Glc/GDP-Man_DH_N"/>
</dbReference>
<dbReference type="InterPro" id="IPR036220">
    <property type="entry name" value="UDP-Glc/GDP-Man_DH_C_sf"/>
</dbReference>
<evidence type="ECO:0000256" key="4">
    <source>
        <dbReference type="PIRNR" id="PIRNR000124"/>
    </source>
</evidence>
<dbReference type="PANTHER" id="PTHR43491:SF2">
    <property type="entry name" value="UDP-N-ACETYL-D-MANNOSAMINE DEHYDROGENASE"/>
    <property type="match status" value="1"/>
</dbReference>
<dbReference type="SUPFAM" id="SSF52413">
    <property type="entry name" value="UDP-glucose/GDP-mannose dehydrogenase C-terminal domain"/>
    <property type="match status" value="1"/>
</dbReference>
<accession>A0A643FGL9</accession>
<dbReference type="InterPro" id="IPR014026">
    <property type="entry name" value="UDP-Glc/GDP-Man_DH_dimer"/>
</dbReference>
<dbReference type="AlphaFoldDB" id="A0A643FGL9"/>
<dbReference type="GO" id="GO:0016616">
    <property type="term" value="F:oxidoreductase activity, acting on the CH-OH group of donors, NAD or NADP as acceptor"/>
    <property type="evidence" value="ECO:0007669"/>
    <property type="project" value="InterPro"/>
</dbReference>
<evidence type="ECO:0000256" key="1">
    <source>
        <dbReference type="ARBA" id="ARBA00006601"/>
    </source>
</evidence>
<dbReference type="Pfam" id="PF00984">
    <property type="entry name" value="UDPG_MGDP_dh"/>
    <property type="match status" value="1"/>
</dbReference>
<dbReference type="Pfam" id="PF03721">
    <property type="entry name" value="UDPG_MGDP_dh_N"/>
    <property type="match status" value="1"/>
</dbReference>
<dbReference type="RefSeq" id="WP_151122082.1">
    <property type="nucleotide sequence ID" value="NZ_CP088081.1"/>
</dbReference>
<dbReference type="OrthoDB" id="9803238at2"/>
<sequence>MHRHIAVVGLGYVGLPVAVAFGRQHRIVGFDINPTRVAELKAGHDRTGEVADADLAAADILYTDQVADLRRSDFFIVAVPTPVDQANKPDLTPLISASRSVGQALKKGDIVVYESTVYPGATEEDCVPVLEQVSGLKHGVDFFCGYSPERINPGDREHTFTTIRKIVSGCDAPTLETVAEVYASVVTAGVHRASSIKVAEAAKVIENTQRDLNIALMNELSVLFARMGIDTAEVLAAAGSKWNFLPFRPGLVGGHCIGVDPYYLTYKAEQHGYIPQVILAGRRINDNMGRYVARNTVKLMLKNGLDVPRCRIGVLGITFKENCPDIRNSKVVDLVRELQDHGTTVVVMDPWADDDEVRHECGITLARLEDEAPFDALVVAVAHREYRALTAPQLRALVRGDKPVIADVKSLFDREVLAAAGATVFRL</sequence>
<comment type="caution">
    <text evidence="6">The sequence shown here is derived from an EMBL/GenBank/DDBJ whole genome shotgun (WGS) entry which is preliminary data.</text>
</comment>
<organism evidence="6 7">
    <name type="scientific">Ideonella dechloratans</name>
    <dbReference type="NCBI Taxonomy" id="36863"/>
    <lineage>
        <taxon>Bacteria</taxon>
        <taxon>Pseudomonadati</taxon>
        <taxon>Pseudomonadota</taxon>
        <taxon>Betaproteobacteria</taxon>
        <taxon>Burkholderiales</taxon>
        <taxon>Sphaerotilaceae</taxon>
        <taxon>Ideonella</taxon>
    </lineage>
</organism>
<keyword evidence="3" id="KW-0520">NAD</keyword>
<name>A0A643FGL9_IDEDE</name>
<protein>
    <submittedName>
        <fullName evidence="6">Nucleotide sugar dehydrogenase</fullName>
    </submittedName>
</protein>
<dbReference type="GO" id="GO:0051287">
    <property type="term" value="F:NAD binding"/>
    <property type="evidence" value="ECO:0007669"/>
    <property type="project" value="InterPro"/>
</dbReference>
<dbReference type="InterPro" id="IPR008927">
    <property type="entry name" value="6-PGluconate_DH-like_C_sf"/>
</dbReference>
<dbReference type="InterPro" id="IPR014027">
    <property type="entry name" value="UDP-Glc/GDP-Man_DH_C"/>
</dbReference>
<proteinExistence type="inferred from homology"/>
<evidence type="ECO:0000259" key="5">
    <source>
        <dbReference type="SMART" id="SM00984"/>
    </source>
</evidence>
<dbReference type="PANTHER" id="PTHR43491">
    <property type="entry name" value="UDP-N-ACETYL-D-MANNOSAMINE DEHYDROGENASE"/>
    <property type="match status" value="1"/>
</dbReference>
<dbReference type="EMBL" id="VZPB01000002">
    <property type="protein sequence ID" value="KAB0585096.1"/>
    <property type="molecule type" value="Genomic_DNA"/>
</dbReference>
<dbReference type="PIRSF" id="PIRSF000124">
    <property type="entry name" value="UDPglc_GDPman_dh"/>
    <property type="match status" value="1"/>
</dbReference>
<reference evidence="6 7" key="1">
    <citation type="submission" date="2019-09" db="EMBL/GenBank/DDBJ databases">
        <title>Draft genome sequences of 48 bacterial type strains from the CCUG.</title>
        <authorList>
            <person name="Tunovic T."/>
            <person name="Pineiro-Iglesias B."/>
            <person name="Unosson C."/>
            <person name="Inganas E."/>
            <person name="Ohlen M."/>
            <person name="Cardew S."/>
            <person name="Jensie-Markopoulos S."/>
            <person name="Salva-Serra F."/>
            <person name="Jaen-Luchoro D."/>
            <person name="Karlsson R."/>
            <person name="Svensson-Stadler L."/>
            <person name="Chun J."/>
            <person name="Moore E."/>
        </authorList>
    </citation>
    <scope>NUCLEOTIDE SEQUENCE [LARGE SCALE GENOMIC DNA]</scope>
    <source>
        <strain evidence="6 7">CCUG 30977</strain>
    </source>
</reference>